<comment type="caution">
    <text evidence="2">The sequence shown here is derived from an EMBL/GenBank/DDBJ whole genome shotgun (WGS) entry which is preliminary data.</text>
</comment>
<dbReference type="Proteomes" id="UP000682111">
    <property type="component" value="Unassembled WGS sequence"/>
</dbReference>
<dbReference type="EMBL" id="BORC01000007">
    <property type="protein sequence ID" value="GIN63531.1"/>
    <property type="molecule type" value="Genomic_DNA"/>
</dbReference>
<gene>
    <name evidence="2" type="ORF">J27TS8_35240</name>
</gene>
<sequence length="46" mass="5386">MLEWTSTLIGFLIVFFIVGGVFFHFLLISLNTEDCTKIDRYPNMNE</sequence>
<evidence type="ECO:0000313" key="3">
    <source>
        <dbReference type="Proteomes" id="UP000682111"/>
    </source>
</evidence>
<evidence type="ECO:0000313" key="2">
    <source>
        <dbReference type="EMBL" id="GIN63531.1"/>
    </source>
</evidence>
<dbReference type="AlphaFoldDB" id="A0A920BVH1"/>
<proteinExistence type="predicted"/>
<feature type="transmembrane region" description="Helical" evidence="1">
    <location>
        <begin position="6"/>
        <end position="30"/>
    </location>
</feature>
<keyword evidence="1" id="KW-0812">Transmembrane</keyword>
<keyword evidence="3" id="KW-1185">Reference proteome</keyword>
<organism evidence="2 3">
    <name type="scientific">Robertmurraya siralis</name>
    <dbReference type="NCBI Taxonomy" id="77777"/>
    <lineage>
        <taxon>Bacteria</taxon>
        <taxon>Bacillati</taxon>
        <taxon>Bacillota</taxon>
        <taxon>Bacilli</taxon>
        <taxon>Bacillales</taxon>
        <taxon>Bacillaceae</taxon>
        <taxon>Robertmurraya</taxon>
    </lineage>
</organism>
<reference evidence="2" key="1">
    <citation type="submission" date="2021-03" db="EMBL/GenBank/DDBJ databases">
        <title>Antimicrobial resistance genes in bacteria isolated from Japanese honey, and their potential for conferring macrolide and lincosamide resistance in the American foulbrood pathogen Paenibacillus larvae.</title>
        <authorList>
            <person name="Okamoto M."/>
            <person name="Kumagai M."/>
            <person name="Kanamori H."/>
            <person name="Takamatsu D."/>
        </authorList>
    </citation>
    <scope>NUCLEOTIDE SEQUENCE</scope>
    <source>
        <strain evidence="2">J27TS8</strain>
    </source>
</reference>
<name>A0A920BVH1_9BACI</name>
<evidence type="ECO:0000256" key="1">
    <source>
        <dbReference type="SAM" id="Phobius"/>
    </source>
</evidence>
<keyword evidence="1" id="KW-1133">Transmembrane helix</keyword>
<keyword evidence="1" id="KW-0472">Membrane</keyword>
<protein>
    <submittedName>
        <fullName evidence="2">Uncharacterized protein</fullName>
    </submittedName>
</protein>
<accession>A0A920BVH1</accession>
<dbReference type="RefSeq" id="WP_170211200.1">
    <property type="nucleotide sequence ID" value="NZ_BORC01000007.1"/>
</dbReference>